<accession>A0ABD0BIG3</accession>
<keyword evidence="1" id="KW-0812">Transmembrane</keyword>
<dbReference type="Proteomes" id="UP001205910">
    <property type="component" value="Unassembled WGS sequence"/>
</dbReference>
<dbReference type="AlphaFoldDB" id="A0ABD0BIG3"/>
<organism evidence="3 4">
    <name type="scientific">Corynebacterium ulcerans</name>
    <dbReference type="NCBI Taxonomy" id="65058"/>
    <lineage>
        <taxon>Bacteria</taxon>
        <taxon>Bacillati</taxon>
        <taxon>Actinomycetota</taxon>
        <taxon>Actinomycetes</taxon>
        <taxon>Mycobacteriales</taxon>
        <taxon>Corynebacteriaceae</taxon>
        <taxon>Corynebacterium</taxon>
    </lineage>
</organism>
<dbReference type="InterPro" id="IPR005182">
    <property type="entry name" value="YdbS-like_PH"/>
</dbReference>
<keyword evidence="1" id="KW-1133">Transmembrane helix</keyword>
<evidence type="ECO:0000313" key="3">
    <source>
        <dbReference type="EMBL" id="GJJ42451.1"/>
    </source>
</evidence>
<feature type="transmembrane region" description="Helical" evidence="1">
    <location>
        <begin position="29"/>
        <end position="49"/>
    </location>
</feature>
<comment type="caution">
    <text evidence="3">The sequence shown here is derived from an EMBL/GenBank/DDBJ whole genome shotgun (WGS) entry which is preliminary data.</text>
</comment>
<dbReference type="PANTHER" id="PTHR34473:SF3">
    <property type="entry name" value="TRANSMEMBRANE PROTEIN-RELATED"/>
    <property type="match status" value="1"/>
</dbReference>
<sequence length="165" mass="18462">MGKNRRFFPTFVKMVVVNPVSSKLVAARLIALMPCFAVAFVGFAVSAYIWSSWLWAGGVVTLMAALWVAWLIPLQVRNLGWEERDDELLIAKGKMWRTLTVVPYGRIQFVDVTEGPIASRFGLARVELHTASSTSDSAIPGLEVDQAHELRRRLSEKARERMSGL</sequence>
<dbReference type="PANTHER" id="PTHR34473">
    <property type="entry name" value="UPF0699 TRANSMEMBRANE PROTEIN YDBS"/>
    <property type="match status" value="1"/>
</dbReference>
<dbReference type="Pfam" id="PF03703">
    <property type="entry name" value="bPH_2"/>
    <property type="match status" value="1"/>
</dbReference>
<feature type="transmembrane region" description="Helical" evidence="1">
    <location>
        <begin position="55"/>
        <end position="74"/>
    </location>
</feature>
<dbReference type="KEGG" id="cun:Cul210932_0509"/>
<evidence type="ECO:0000313" key="4">
    <source>
        <dbReference type="Proteomes" id="UP001205910"/>
    </source>
</evidence>
<feature type="domain" description="YdbS-like PH" evidence="2">
    <location>
        <begin position="77"/>
        <end position="154"/>
    </location>
</feature>
<name>A0ABD0BIG3_CORUL</name>
<keyword evidence="1" id="KW-0472">Membrane</keyword>
<protein>
    <submittedName>
        <fullName evidence="3">Membrane protein</fullName>
    </submittedName>
</protein>
<proteinExistence type="predicted"/>
<evidence type="ECO:0000256" key="1">
    <source>
        <dbReference type="SAM" id="Phobius"/>
    </source>
</evidence>
<dbReference type="EMBL" id="BQFK01000001">
    <property type="protein sequence ID" value="GJJ42451.1"/>
    <property type="molecule type" value="Genomic_DNA"/>
</dbReference>
<evidence type="ECO:0000259" key="2">
    <source>
        <dbReference type="Pfam" id="PF03703"/>
    </source>
</evidence>
<dbReference type="RefSeq" id="WP_014836021.1">
    <property type="nucleotide sequence ID" value="NZ_AP019662.1"/>
</dbReference>
<reference evidence="3 4" key="1">
    <citation type="submission" date="2021-11" db="EMBL/GenBank/DDBJ databases">
        <title>Whole genome sequences of diphtheriae toxin producing Corynebacterium ulcerans isolates from cats in Osaka, Japan.</title>
        <authorList>
            <person name="Umeda K."/>
            <person name="Hirai Y."/>
        </authorList>
    </citation>
    <scope>NUCLEOTIDE SEQUENCE [LARGE SCALE GENOMIC DNA]</scope>
    <source>
        <strain evidence="3 4">12109B-1</strain>
    </source>
</reference>
<gene>
    <name evidence="3" type="ORF">CULCOIPH005_06400</name>
</gene>